<reference evidence="1" key="2">
    <citation type="submission" date="2021-04" db="EMBL/GenBank/DDBJ databases">
        <authorList>
            <person name="Chen X."/>
            <person name="Shi M."/>
            <person name="Wu W."/>
        </authorList>
    </citation>
    <scope>NUCLEOTIDE SEQUENCE</scope>
    <source>
        <strain evidence="1">Cxx6</strain>
    </source>
</reference>
<dbReference type="EMBL" id="MZ244210">
    <property type="protein sequence ID" value="QWY26491.1"/>
    <property type="molecule type" value="Genomic_DNA"/>
</dbReference>
<sequence>MNNYSQYFDCRIKLPPRVVNRIMRTLNKELEDHVLMDVLCKFDASKGNPNKPMTKQEILISLFSYREDLVLMEIFLKRPFIYLKIANINPALKLLFKDVWEDHLVVDSAIKFYKYKYGINQMYFHGLLHFLVEGGLLTHRYVTELISHLKMPESLYQLREYGMTNWSVRECYIFVDGVKEFLPFLQNYIKKQRIYSLTTLIDLLQSNVFAKPIEELLTPHACSHYLSPKPDCASKSCLTEAEFKRQSRYTCQTLYNLQLDLNVQFDLDKTELADCFKATERAYYRYEF</sequence>
<name>A0A8F3CIM8_9VIRU</name>
<proteinExistence type="predicted"/>
<reference evidence="1" key="1">
    <citation type="journal article" date="2021" name="Viruses">
        <title>Discovery and Characterization of Actively Replicating DNA and Retro-Transcribing Viruses in Lower Vertebrate Hosts Based on RNA Sequencing.</title>
        <authorList>
            <person name="Chen X.X."/>
            <person name="Wu W.C."/>
            <person name="Shi M."/>
        </authorList>
    </citation>
    <scope>NUCLEOTIDE SEQUENCE</scope>
    <source>
        <strain evidence="1">Cxx6</strain>
    </source>
</reference>
<evidence type="ECO:0000313" key="1">
    <source>
        <dbReference type="EMBL" id="QWY26491.1"/>
    </source>
</evidence>
<organism evidence="1">
    <name type="scientific">Ranid herpesvirus 4</name>
    <dbReference type="NCBI Taxonomy" id="2849006"/>
    <lineage>
        <taxon>Viruses</taxon>
        <taxon>Duplodnaviria</taxon>
        <taxon>Heunggongvirae</taxon>
        <taxon>Peploviricota</taxon>
        <taxon>Herviviricetes</taxon>
        <taxon>Herpesvirales</taxon>
    </lineage>
</organism>
<accession>A0A8F3CIM8</accession>
<protein>
    <submittedName>
        <fullName evidence="1">Uncharacterized protein</fullName>
    </submittedName>
</protein>